<protein>
    <submittedName>
        <fullName evidence="2">Uncharacterized protein</fullName>
    </submittedName>
</protein>
<accession>A0A453SZM9</accession>
<evidence type="ECO:0000256" key="1">
    <source>
        <dbReference type="SAM" id="MobiDB-lite"/>
    </source>
</evidence>
<sequence>LLGLIPALGRLTVTEPTRPLHSRNPAPLDLLFPPTQDTSGTRQGRRCYSGTAAEPS</sequence>
<proteinExistence type="predicted"/>
<reference evidence="2" key="4">
    <citation type="submission" date="2019-03" db="UniProtKB">
        <authorList>
            <consortium name="EnsemblPlants"/>
        </authorList>
    </citation>
    <scope>IDENTIFICATION</scope>
</reference>
<organism evidence="2 3">
    <name type="scientific">Aegilops tauschii subsp. strangulata</name>
    <name type="common">Goatgrass</name>
    <dbReference type="NCBI Taxonomy" id="200361"/>
    <lineage>
        <taxon>Eukaryota</taxon>
        <taxon>Viridiplantae</taxon>
        <taxon>Streptophyta</taxon>
        <taxon>Embryophyta</taxon>
        <taxon>Tracheophyta</taxon>
        <taxon>Spermatophyta</taxon>
        <taxon>Magnoliopsida</taxon>
        <taxon>Liliopsida</taxon>
        <taxon>Poales</taxon>
        <taxon>Poaceae</taxon>
        <taxon>BOP clade</taxon>
        <taxon>Pooideae</taxon>
        <taxon>Triticodae</taxon>
        <taxon>Triticeae</taxon>
        <taxon>Triticinae</taxon>
        <taxon>Aegilops</taxon>
    </lineage>
</organism>
<reference evidence="3" key="1">
    <citation type="journal article" date="2014" name="Science">
        <title>Ancient hybridizations among the ancestral genomes of bread wheat.</title>
        <authorList>
            <consortium name="International Wheat Genome Sequencing Consortium,"/>
            <person name="Marcussen T."/>
            <person name="Sandve S.R."/>
            <person name="Heier L."/>
            <person name="Spannagl M."/>
            <person name="Pfeifer M."/>
            <person name="Jakobsen K.S."/>
            <person name="Wulff B.B."/>
            <person name="Steuernagel B."/>
            <person name="Mayer K.F."/>
            <person name="Olsen O.A."/>
        </authorList>
    </citation>
    <scope>NUCLEOTIDE SEQUENCE [LARGE SCALE GENOMIC DNA]</scope>
    <source>
        <strain evidence="3">cv. AL8/78</strain>
    </source>
</reference>
<dbReference type="AlphaFoldDB" id="A0A453SZM9"/>
<evidence type="ECO:0000313" key="3">
    <source>
        <dbReference type="Proteomes" id="UP000015105"/>
    </source>
</evidence>
<dbReference type="EnsemblPlants" id="AET7Gv21168500.6">
    <property type="protein sequence ID" value="AET7Gv21168500.6"/>
    <property type="gene ID" value="AET7Gv21168500"/>
</dbReference>
<reference evidence="2" key="3">
    <citation type="journal article" date="2017" name="Nature">
        <title>Genome sequence of the progenitor of the wheat D genome Aegilops tauschii.</title>
        <authorList>
            <person name="Luo M.C."/>
            <person name="Gu Y.Q."/>
            <person name="Puiu D."/>
            <person name="Wang H."/>
            <person name="Twardziok S.O."/>
            <person name="Deal K.R."/>
            <person name="Huo N."/>
            <person name="Zhu T."/>
            <person name="Wang L."/>
            <person name="Wang Y."/>
            <person name="McGuire P.E."/>
            <person name="Liu S."/>
            <person name="Long H."/>
            <person name="Ramasamy R.K."/>
            <person name="Rodriguez J.C."/>
            <person name="Van S.L."/>
            <person name="Yuan L."/>
            <person name="Wang Z."/>
            <person name="Xia Z."/>
            <person name="Xiao L."/>
            <person name="Anderson O.D."/>
            <person name="Ouyang S."/>
            <person name="Liang Y."/>
            <person name="Zimin A.V."/>
            <person name="Pertea G."/>
            <person name="Qi P."/>
            <person name="Bennetzen J.L."/>
            <person name="Dai X."/>
            <person name="Dawson M.W."/>
            <person name="Muller H.G."/>
            <person name="Kugler K."/>
            <person name="Rivarola-Duarte L."/>
            <person name="Spannagl M."/>
            <person name="Mayer K.F.X."/>
            <person name="Lu F.H."/>
            <person name="Bevan M.W."/>
            <person name="Leroy P."/>
            <person name="Li P."/>
            <person name="You F.M."/>
            <person name="Sun Q."/>
            <person name="Liu Z."/>
            <person name="Lyons E."/>
            <person name="Wicker T."/>
            <person name="Salzberg S.L."/>
            <person name="Devos K.M."/>
            <person name="Dvorak J."/>
        </authorList>
    </citation>
    <scope>NUCLEOTIDE SEQUENCE [LARGE SCALE GENOMIC DNA]</scope>
    <source>
        <strain evidence="2">cv. AL8/78</strain>
    </source>
</reference>
<keyword evidence="3" id="KW-1185">Reference proteome</keyword>
<reference evidence="3" key="2">
    <citation type="journal article" date="2017" name="Nat. Plants">
        <title>The Aegilops tauschii genome reveals multiple impacts of transposons.</title>
        <authorList>
            <person name="Zhao G."/>
            <person name="Zou C."/>
            <person name="Li K."/>
            <person name="Wang K."/>
            <person name="Li T."/>
            <person name="Gao L."/>
            <person name="Zhang X."/>
            <person name="Wang H."/>
            <person name="Yang Z."/>
            <person name="Liu X."/>
            <person name="Jiang W."/>
            <person name="Mao L."/>
            <person name="Kong X."/>
            <person name="Jiao Y."/>
            <person name="Jia J."/>
        </authorList>
    </citation>
    <scope>NUCLEOTIDE SEQUENCE [LARGE SCALE GENOMIC DNA]</scope>
    <source>
        <strain evidence="3">cv. AL8/78</strain>
    </source>
</reference>
<reference evidence="2" key="5">
    <citation type="journal article" date="2021" name="G3 (Bethesda)">
        <title>Aegilops tauschii genome assembly Aet v5.0 features greater sequence contiguity and improved annotation.</title>
        <authorList>
            <person name="Wang L."/>
            <person name="Zhu T."/>
            <person name="Rodriguez J.C."/>
            <person name="Deal K.R."/>
            <person name="Dubcovsky J."/>
            <person name="McGuire P.E."/>
            <person name="Lux T."/>
            <person name="Spannagl M."/>
            <person name="Mayer K.F.X."/>
            <person name="Baldrich P."/>
            <person name="Meyers B.C."/>
            <person name="Huo N."/>
            <person name="Gu Y.Q."/>
            <person name="Zhou H."/>
            <person name="Devos K.M."/>
            <person name="Bennetzen J.L."/>
            <person name="Unver T."/>
            <person name="Budak H."/>
            <person name="Gulick P.J."/>
            <person name="Galiba G."/>
            <person name="Kalapos B."/>
            <person name="Nelson D.R."/>
            <person name="Li P."/>
            <person name="You F.M."/>
            <person name="Luo M.C."/>
            <person name="Dvorak J."/>
        </authorList>
    </citation>
    <scope>NUCLEOTIDE SEQUENCE [LARGE SCALE GENOMIC DNA]</scope>
    <source>
        <strain evidence="2">cv. AL8/78</strain>
    </source>
</reference>
<evidence type="ECO:0000313" key="2">
    <source>
        <dbReference type="EnsemblPlants" id="AET7Gv21168500.6"/>
    </source>
</evidence>
<dbReference type="Gramene" id="AET7Gv21168500.6">
    <property type="protein sequence ID" value="AET7Gv21168500.6"/>
    <property type="gene ID" value="AET7Gv21168500"/>
</dbReference>
<feature type="region of interest" description="Disordered" evidence="1">
    <location>
        <begin position="16"/>
        <end position="56"/>
    </location>
</feature>
<dbReference type="Proteomes" id="UP000015105">
    <property type="component" value="Chromosome 7D"/>
</dbReference>
<name>A0A453SZM9_AEGTS</name>